<dbReference type="HOGENOM" id="CLU_109463_0_1_1"/>
<feature type="transmembrane region" description="Helical" evidence="2">
    <location>
        <begin position="112"/>
        <end position="130"/>
    </location>
</feature>
<dbReference type="AlphaFoldDB" id="A0A0C3QUR7"/>
<reference evidence="4" key="2">
    <citation type="submission" date="2015-01" db="EMBL/GenBank/DDBJ databases">
        <title>Evolutionary Origins and Diversification of the Mycorrhizal Mutualists.</title>
        <authorList>
            <consortium name="DOE Joint Genome Institute"/>
            <consortium name="Mycorrhizal Genomics Consortium"/>
            <person name="Kohler A."/>
            <person name="Kuo A."/>
            <person name="Nagy L.G."/>
            <person name="Floudas D."/>
            <person name="Copeland A."/>
            <person name="Barry K.W."/>
            <person name="Cichocki N."/>
            <person name="Veneault-Fourrey C."/>
            <person name="LaButti K."/>
            <person name="Lindquist E.A."/>
            <person name="Lipzen A."/>
            <person name="Lundell T."/>
            <person name="Morin E."/>
            <person name="Murat C."/>
            <person name="Riley R."/>
            <person name="Ohm R."/>
            <person name="Sun H."/>
            <person name="Tunlid A."/>
            <person name="Henrissat B."/>
            <person name="Grigoriev I.V."/>
            <person name="Hibbett D.S."/>
            <person name="Martin F."/>
        </authorList>
    </citation>
    <scope>NUCLEOTIDE SEQUENCE [LARGE SCALE GENOMIC DNA]</scope>
    <source>
        <strain evidence="4">MUT 4182</strain>
    </source>
</reference>
<evidence type="ECO:0008006" key="5">
    <source>
        <dbReference type="Google" id="ProtNLM"/>
    </source>
</evidence>
<organism evidence="3 4">
    <name type="scientific">Tulasnella calospora MUT 4182</name>
    <dbReference type="NCBI Taxonomy" id="1051891"/>
    <lineage>
        <taxon>Eukaryota</taxon>
        <taxon>Fungi</taxon>
        <taxon>Dikarya</taxon>
        <taxon>Basidiomycota</taxon>
        <taxon>Agaricomycotina</taxon>
        <taxon>Agaricomycetes</taxon>
        <taxon>Cantharellales</taxon>
        <taxon>Tulasnellaceae</taxon>
        <taxon>Tulasnella</taxon>
    </lineage>
</organism>
<evidence type="ECO:0000256" key="2">
    <source>
        <dbReference type="SAM" id="Phobius"/>
    </source>
</evidence>
<accession>A0A0C3QUR7</accession>
<feature type="region of interest" description="Disordered" evidence="1">
    <location>
        <begin position="1"/>
        <end position="23"/>
    </location>
</feature>
<evidence type="ECO:0000313" key="4">
    <source>
        <dbReference type="Proteomes" id="UP000054248"/>
    </source>
</evidence>
<keyword evidence="4" id="KW-1185">Reference proteome</keyword>
<evidence type="ECO:0000313" key="3">
    <source>
        <dbReference type="EMBL" id="KIO33186.1"/>
    </source>
</evidence>
<feature type="transmembrane region" description="Helical" evidence="2">
    <location>
        <begin position="39"/>
        <end position="58"/>
    </location>
</feature>
<reference evidence="3 4" key="1">
    <citation type="submission" date="2014-04" db="EMBL/GenBank/DDBJ databases">
        <authorList>
            <consortium name="DOE Joint Genome Institute"/>
            <person name="Kuo A."/>
            <person name="Girlanda M."/>
            <person name="Perotto S."/>
            <person name="Kohler A."/>
            <person name="Nagy L.G."/>
            <person name="Floudas D."/>
            <person name="Copeland A."/>
            <person name="Barry K.W."/>
            <person name="Cichocki N."/>
            <person name="Veneault-Fourrey C."/>
            <person name="LaButti K."/>
            <person name="Lindquist E.A."/>
            <person name="Lipzen A."/>
            <person name="Lundell T."/>
            <person name="Morin E."/>
            <person name="Murat C."/>
            <person name="Sun H."/>
            <person name="Tunlid A."/>
            <person name="Henrissat B."/>
            <person name="Grigoriev I.V."/>
            <person name="Hibbett D.S."/>
            <person name="Martin F."/>
            <person name="Nordberg H.P."/>
            <person name="Cantor M.N."/>
            <person name="Hua S.X."/>
        </authorList>
    </citation>
    <scope>NUCLEOTIDE SEQUENCE [LARGE SCALE GENOMIC DNA]</scope>
    <source>
        <strain evidence="3 4">MUT 4182</strain>
    </source>
</reference>
<feature type="transmembrane region" description="Helical" evidence="2">
    <location>
        <begin position="150"/>
        <end position="171"/>
    </location>
</feature>
<feature type="transmembrane region" description="Helical" evidence="2">
    <location>
        <begin position="78"/>
        <end position="100"/>
    </location>
</feature>
<keyword evidence="2" id="KW-0812">Transmembrane</keyword>
<name>A0A0C3QUR7_9AGAM</name>
<keyword evidence="2" id="KW-0472">Membrane</keyword>
<proteinExistence type="predicted"/>
<dbReference type="EMBL" id="KN822950">
    <property type="protein sequence ID" value="KIO33186.1"/>
    <property type="molecule type" value="Genomic_DNA"/>
</dbReference>
<protein>
    <recommendedName>
        <fullName evidence="5">MARVEL domain-containing protein</fullName>
    </recommendedName>
</protein>
<evidence type="ECO:0000256" key="1">
    <source>
        <dbReference type="SAM" id="MobiDB-lite"/>
    </source>
</evidence>
<feature type="compositionally biased region" description="Low complexity" evidence="1">
    <location>
        <begin position="1"/>
        <end position="15"/>
    </location>
</feature>
<dbReference type="OrthoDB" id="2117453at2759"/>
<keyword evidence="2" id="KW-1133">Transmembrane helix</keyword>
<sequence length="190" mass="20743">MNTTTAPPATTARGAHMGGAATGPGTGYGKRGIRRYHPILFGLISAIAIALIGLTAWMHHQYSASGLGGTSLTRRLDFLIFLACWTALFAAAYIIFAHTGRFGAIGSHASHVFWLLITWIMWLIGAALYQHRMSQLGCGLTHKMCLINRAIKALSWIEFALCFITMLIIILHIGGKTARYRTGPYDDHVV</sequence>
<dbReference type="Proteomes" id="UP000054248">
    <property type="component" value="Unassembled WGS sequence"/>
</dbReference>
<gene>
    <name evidence="3" type="ORF">M407DRAFT_241177</name>
</gene>